<feature type="domain" description="HTH cro/C1-type" evidence="1">
    <location>
        <begin position="9"/>
        <end position="64"/>
    </location>
</feature>
<comment type="caution">
    <text evidence="2">The sequence shown here is derived from an EMBL/GenBank/DDBJ whole genome shotgun (WGS) entry which is preliminary data.</text>
</comment>
<keyword evidence="3" id="KW-1185">Reference proteome</keyword>
<protein>
    <submittedName>
        <fullName evidence="2">XRE family transcriptional regulator</fullName>
    </submittedName>
</protein>
<reference evidence="2 3" key="1">
    <citation type="submission" date="2018-10" db="EMBL/GenBank/DDBJ databases">
        <title>Kocuria tytonicola, new bacteria from the preen glands of American barn owls (Tyto furcata).</title>
        <authorList>
            <person name="Braun M.S."/>
            <person name="Wang E."/>
            <person name="Zimmermann S."/>
            <person name="Boutin S."/>
            <person name="Wagner H."/>
            <person name="Wink M."/>
        </authorList>
    </citation>
    <scope>NUCLEOTIDE SEQUENCE [LARGE SCALE GENOMIC DNA]</scope>
    <source>
        <strain evidence="2 3">473</strain>
    </source>
</reference>
<dbReference type="Proteomes" id="UP000277871">
    <property type="component" value="Unassembled WGS sequence"/>
</dbReference>
<proteinExistence type="predicted"/>
<dbReference type="InterPro" id="IPR001387">
    <property type="entry name" value="Cro/C1-type_HTH"/>
</dbReference>
<dbReference type="PROSITE" id="PS50943">
    <property type="entry name" value="HTH_CROC1"/>
    <property type="match status" value="1"/>
</dbReference>
<evidence type="ECO:0000313" key="2">
    <source>
        <dbReference type="EMBL" id="RLY94768.1"/>
    </source>
</evidence>
<dbReference type="GO" id="GO:0003677">
    <property type="term" value="F:DNA binding"/>
    <property type="evidence" value="ECO:0007669"/>
    <property type="project" value="InterPro"/>
</dbReference>
<organism evidence="2 3">
    <name type="scientific">Kocuria tytonicola</name>
    <dbReference type="NCBI Taxonomy" id="2055946"/>
    <lineage>
        <taxon>Bacteria</taxon>
        <taxon>Bacillati</taxon>
        <taxon>Actinomycetota</taxon>
        <taxon>Actinomycetes</taxon>
        <taxon>Micrococcales</taxon>
        <taxon>Micrococcaceae</taxon>
        <taxon>Kocuria</taxon>
    </lineage>
</organism>
<dbReference type="EMBL" id="RDEX01000001">
    <property type="protein sequence ID" value="RLY94768.1"/>
    <property type="molecule type" value="Genomic_DNA"/>
</dbReference>
<name>A0A3L9L8T6_9MICC</name>
<dbReference type="CDD" id="cd00093">
    <property type="entry name" value="HTH_XRE"/>
    <property type="match status" value="1"/>
</dbReference>
<gene>
    <name evidence="2" type="ORF">EAE32_06415</name>
</gene>
<evidence type="ECO:0000259" key="1">
    <source>
        <dbReference type="PROSITE" id="PS50943"/>
    </source>
</evidence>
<dbReference type="Gene3D" id="1.10.260.40">
    <property type="entry name" value="lambda repressor-like DNA-binding domains"/>
    <property type="match status" value="1"/>
</dbReference>
<evidence type="ECO:0000313" key="3">
    <source>
        <dbReference type="Proteomes" id="UP000277871"/>
    </source>
</evidence>
<sequence length="84" mass="9171">MRLKSADTLRALMDQDGFSHGRLARYAGCSKGFISHLLAERRSSCTPELGARIAEALNVPVQVLFDVHKSTSSSTNDIHERTAA</sequence>
<dbReference type="SUPFAM" id="SSF47413">
    <property type="entry name" value="lambda repressor-like DNA-binding domains"/>
    <property type="match status" value="1"/>
</dbReference>
<dbReference type="AlphaFoldDB" id="A0A3L9L8T6"/>
<dbReference type="SMART" id="SM00530">
    <property type="entry name" value="HTH_XRE"/>
    <property type="match status" value="1"/>
</dbReference>
<dbReference type="InterPro" id="IPR010982">
    <property type="entry name" value="Lambda_DNA-bd_dom_sf"/>
</dbReference>
<dbReference type="Pfam" id="PF13560">
    <property type="entry name" value="HTH_31"/>
    <property type="match status" value="1"/>
</dbReference>
<dbReference type="RefSeq" id="WP_121864505.1">
    <property type="nucleotide sequence ID" value="NZ_RDEX01000001.1"/>
</dbReference>
<accession>A0A3L9L8T6</accession>